<dbReference type="EMBL" id="BARS01001898">
    <property type="protein sequence ID" value="GAF77959.1"/>
    <property type="molecule type" value="Genomic_DNA"/>
</dbReference>
<reference evidence="1" key="1">
    <citation type="journal article" date="2014" name="Front. Microbiol.">
        <title>High frequency of phylogenetically diverse reductive dehalogenase-homologous genes in deep subseafloor sedimentary metagenomes.</title>
        <authorList>
            <person name="Kawai M."/>
            <person name="Futagami T."/>
            <person name="Toyoda A."/>
            <person name="Takaki Y."/>
            <person name="Nishi S."/>
            <person name="Hori S."/>
            <person name="Arai W."/>
            <person name="Tsubouchi T."/>
            <person name="Morono Y."/>
            <person name="Uchiyama I."/>
            <person name="Ito T."/>
            <person name="Fujiyama A."/>
            <person name="Inagaki F."/>
            <person name="Takami H."/>
        </authorList>
    </citation>
    <scope>NUCLEOTIDE SEQUENCE</scope>
    <source>
        <strain evidence="1">Expedition CK06-06</strain>
    </source>
</reference>
<name>X0SAE6_9ZZZZ</name>
<feature type="non-terminal residue" evidence="1">
    <location>
        <position position="1"/>
    </location>
</feature>
<evidence type="ECO:0000313" key="1">
    <source>
        <dbReference type="EMBL" id="GAF77959.1"/>
    </source>
</evidence>
<gene>
    <name evidence="1" type="ORF">S01H1_03493</name>
</gene>
<dbReference type="AlphaFoldDB" id="X0SAE6"/>
<proteinExistence type="predicted"/>
<protein>
    <submittedName>
        <fullName evidence="1">Uncharacterized protein</fullName>
    </submittedName>
</protein>
<organism evidence="1">
    <name type="scientific">marine sediment metagenome</name>
    <dbReference type="NCBI Taxonomy" id="412755"/>
    <lineage>
        <taxon>unclassified sequences</taxon>
        <taxon>metagenomes</taxon>
        <taxon>ecological metagenomes</taxon>
    </lineage>
</organism>
<comment type="caution">
    <text evidence="1">The sequence shown here is derived from an EMBL/GenBank/DDBJ whole genome shotgun (WGS) entry which is preliminary data.</text>
</comment>
<sequence>ASGIYKACQAPHSNSIWTTHNNIQPWREIIYFIKESVENDE</sequence>
<accession>X0SAE6</accession>